<accession>A0A0C3Q6V3</accession>
<dbReference type="OrthoDB" id="9451547at2759"/>
<dbReference type="HOGENOM" id="CLU_603524_0_0_1"/>
<dbReference type="EMBL" id="KN823047">
    <property type="protein sequence ID" value="KIO25180.1"/>
    <property type="molecule type" value="Genomic_DNA"/>
</dbReference>
<feature type="region of interest" description="Disordered" evidence="1">
    <location>
        <begin position="401"/>
        <end position="454"/>
    </location>
</feature>
<feature type="compositionally biased region" description="Acidic residues" evidence="1">
    <location>
        <begin position="421"/>
        <end position="432"/>
    </location>
</feature>
<evidence type="ECO:0000313" key="2">
    <source>
        <dbReference type="EMBL" id="KIO25180.1"/>
    </source>
</evidence>
<feature type="region of interest" description="Disordered" evidence="1">
    <location>
        <begin position="130"/>
        <end position="171"/>
    </location>
</feature>
<dbReference type="Proteomes" id="UP000054248">
    <property type="component" value="Unassembled WGS sequence"/>
</dbReference>
<reference evidence="2 3" key="1">
    <citation type="submission" date="2014-04" db="EMBL/GenBank/DDBJ databases">
        <authorList>
            <consortium name="DOE Joint Genome Institute"/>
            <person name="Kuo A."/>
            <person name="Girlanda M."/>
            <person name="Perotto S."/>
            <person name="Kohler A."/>
            <person name="Nagy L.G."/>
            <person name="Floudas D."/>
            <person name="Copeland A."/>
            <person name="Barry K.W."/>
            <person name="Cichocki N."/>
            <person name="Veneault-Fourrey C."/>
            <person name="LaButti K."/>
            <person name="Lindquist E.A."/>
            <person name="Lipzen A."/>
            <person name="Lundell T."/>
            <person name="Morin E."/>
            <person name="Murat C."/>
            <person name="Sun H."/>
            <person name="Tunlid A."/>
            <person name="Henrissat B."/>
            <person name="Grigoriev I.V."/>
            <person name="Hibbett D.S."/>
            <person name="Martin F."/>
            <person name="Nordberg H.P."/>
            <person name="Cantor M.N."/>
            <person name="Hua S.X."/>
        </authorList>
    </citation>
    <scope>NUCLEOTIDE SEQUENCE [LARGE SCALE GENOMIC DNA]</scope>
    <source>
        <strain evidence="2 3">MUT 4182</strain>
    </source>
</reference>
<evidence type="ECO:0000256" key="1">
    <source>
        <dbReference type="SAM" id="MobiDB-lite"/>
    </source>
</evidence>
<feature type="non-terminal residue" evidence="2">
    <location>
        <position position="454"/>
    </location>
</feature>
<feature type="compositionally biased region" description="Low complexity" evidence="1">
    <location>
        <begin position="147"/>
        <end position="157"/>
    </location>
</feature>
<feature type="compositionally biased region" description="Low complexity" evidence="1">
    <location>
        <begin position="441"/>
        <end position="454"/>
    </location>
</feature>
<feature type="region of interest" description="Disordered" evidence="1">
    <location>
        <begin position="245"/>
        <end position="293"/>
    </location>
</feature>
<name>A0A0C3Q6V3_9AGAM</name>
<proteinExistence type="predicted"/>
<gene>
    <name evidence="2" type="ORF">M407DRAFT_25506</name>
</gene>
<dbReference type="AlphaFoldDB" id="A0A0C3Q6V3"/>
<dbReference type="STRING" id="1051891.A0A0C3Q6V3"/>
<evidence type="ECO:0000313" key="3">
    <source>
        <dbReference type="Proteomes" id="UP000054248"/>
    </source>
</evidence>
<feature type="region of interest" description="Disordered" evidence="1">
    <location>
        <begin position="29"/>
        <end position="71"/>
    </location>
</feature>
<organism evidence="2 3">
    <name type="scientific">Tulasnella calospora MUT 4182</name>
    <dbReference type="NCBI Taxonomy" id="1051891"/>
    <lineage>
        <taxon>Eukaryota</taxon>
        <taxon>Fungi</taxon>
        <taxon>Dikarya</taxon>
        <taxon>Basidiomycota</taxon>
        <taxon>Agaricomycotina</taxon>
        <taxon>Agaricomycetes</taxon>
        <taxon>Cantharellales</taxon>
        <taxon>Tulasnellaceae</taxon>
        <taxon>Tulasnella</taxon>
    </lineage>
</organism>
<reference evidence="3" key="2">
    <citation type="submission" date="2015-01" db="EMBL/GenBank/DDBJ databases">
        <title>Evolutionary Origins and Diversification of the Mycorrhizal Mutualists.</title>
        <authorList>
            <consortium name="DOE Joint Genome Institute"/>
            <consortium name="Mycorrhizal Genomics Consortium"/>
            <person name="Kohler A."/>
            <person name="Kuo A."/>
            <person name="Nagy L.G."/>
            <person name="Floudas D."/>
            <person name="Copeland A."/>
            <person name="Barry K.W."/>
            <person name="Cichocki N."/>
            <person name="Veneault-Fourrey C."/>
            <person name="LaButti K."/>
            <person name="Lindquist E.A."/>
            <person name="Lipzen A."/>
            <person name="Lundell T."/>
            <person name="Morin E."/>
            <person name="Murat C."/>
            <person name="Riley R."/>
            <person name="Ohm R."/>
            <person name="Sun H."/>
            <person name="Tunlid A."/>
            <person name="Henrissat B."/>
            <person name="Grigoriev I.V."/>
            <person name="Hibbett D.S."/>
            <person name="Martin F."/>
        </authorList>
    </citation>
    <scope>NUCLEOTIDE SEQUENCE [LARGE SCALE GENOMIC DNA]</scope>
    <source>
        <strain evidence="3">MUT 4182</strain>
    </source>
</reference>
<feature type="compositionally biased region" description="Basic and acidic residues" evidence="1">
    <location>
        <begin position="245"/>
        <end position="277"/>
    </location>
</feature>
<sequence>MLAHPSPRPRPPAQVRRSSSINDFLEDEEQLMGDQLVSSTPSGGRRAARLRMSTSAPMTVPDEPLPSPTELRPAVNDVLNGRTREELQEMLLAAHTIIRKHEQDLTSASSETQYLREQNLTLKDQFDKLSTRLPQSPRMGNLDRSRSQSVLSSLFSDEGPESRPMSPLGGFIQTPLRSHKSRMSMTSPVALAQLADQNAELVSKLDELQAETSKLDHTGKRKLWKLEKEIDALKDELDKVARRNQELEHEAEAKEKASKHDEEELERKRLEREEKTRALRQSTNSRDETSFGVRDFAPSSSISSFASFNSPSRIRVRTSSGVRAIPLDLDLSAIIDPPLDESPTGSAIGTLRETNAAGETAIVVQLLDKIEELENANREFIRQRAETEAKIQSATEQVNNMRQAYQDAEDEVRQAELYGEFPEEEEERDWVDEQPLPEPVSTSSLRLSRSDLGS</sequence>
<keyword evidence="3" id="KW-1185">Reference proteome</keyword>
<protein>
    <submittedName>
        <fullName evidence="2">Uncharacterized protein</fullName>
    </submittedName>
</protein>